<dbReference type="EMBL" id="DTHG01000056">
    <property type="protein sequence ID" value="HGW91787.1"/>
    <property type="molecule type" value="Genomic_DNA"/>
</dbReference>
<gene>
    <name evidence="5" type="ORF">ENV67_04515</name>
</gene>
<evidence type="ECO:0000256" key="2">
    <source>
        <dbReference type="ARBA" id="ARBA00023004"/>
    </source>
</evidence>
<proteinExistence type="predicted"/>
<dbReference type="AlphaFoldDB" id="A0A7C4YH96"/>
<dbReference type="SUPFAM" id="SSF54862">
    <property type="entry name" value="4Fe-4S ferredoxins"/>
    <property type="match status" value="1"/>
</dbReference>
<reference evidence="5" key="1">
    <citation type="journal article" date="2020" name="mSystems">
        <title>Genome- and Community-Level Interaction Insights into Carbon Utilization and Element Cycling Functions of Hydrothermarchaeota in Hydrothermal Sediment.</title>
        <authorList>
            <person name="Zhou Z."/>
            <person name="Liu Y."/>
            <person name="Xu W."/>
            <person name="Pan J."/>
            <person name="Luo Z.H."/>
            <person name="Li M."/>
        </authorList>
    </citation>
    <scope>NUCLEOTIDE SEQUENCE [LARGE SCALE GENOMIC DNA]</scope>
    <source>
        <strain evidence="5">SpSt-780</strain>
    </source>
</reference>
<dbReference type="InterPro" id="IPR017896">
    <property type="entry name" value="4Fe4S_Fe-S-bd"/>
</dbReference>
<keyword evidence="2" id="KW-0408">Iron</keyword>
<protein>
    <submittedName>
        <fullName evidence="5">4Fe-4S ferredoxin</fullName>
    </submittedName>
</protein>
<dbReference type="InterPro" id="IPR017900">
    <property type="entry name" value="4Fe4S_Fe_S_CS"/>
</dbReference>
<evidence type="ECO:0000259" key="4">
    <source>
        <dbReference type="PROSITE" id="PS51379"/>
    </source>
</evidence>
<dbReference type="Pfam" id="PF00037">
    <property type="entry name" value="Fer4"/>
    <property type="match status" value="1"/>
</dbReference>
<name>A0A7C4YH96_UNCW3</name>
<dbReference type="Gene3D" id="1.10.1060.10">
    <property type="entry name" value="Alpha-helical ferredoxin"/>
    <property type="match status" value="1"/>
</dbReference>
<keyword evidence="3" id="KW-0411">Iron-sulfur</keyword>
<evidence type="ECO:0000313" key="5">
    <source>
        <dbReference type="EMBL" id="HGW91787.1"/>
    </source>
</evidence>
<evidence type="ECO:0000256" key="3">
    <source>
        <dbReference type="ARBA" id="ARBA00023014"/>
    </source>
</evidence>
<evidence type="ECO:0000256" key="1">
    <source>
        <dbReference type="ARBA" id="ARBA00022723"/>
    </source>
</evidence>
<dbReference type="InterPro" id="IPR009051">
    <property type="entry name" value="Helical_ferredxn"/>
</dbReference>
<accession>A0A7C4YH96</accession>
<comment type="caution">
    <text evidence="5">The sequence shown here is derived from an EMBL/GenBank/DDBJ whole genome shotgun (WGS) entry which is preliminary data.</text>
</comment>
<sequence length="367" mass="42433">MECVGGKMKIIKKGDIIQSARYFVNGLFEKGFIDGLVGTVLYNNNSYITFFTDKKFVDTFNPFFPSFQVSTAQEIKRITKTKKSERKFGVILRPCELNAFVELVKFKQIEKENILVIGIDCFGAYDNKRLKDIKEPFSKFIEDIKNDNEEDLRRTCSTCLNPVPNINADIVLGYLGLDGDGVILIPQSEAGNEIIKSFEGEDGKEEKREEVIKKIIERRRKKWEEVKERTIKEVHGIDNLLNFFKDCITCHNCKDLCPICFCKECFWESPVFEYKPENFFLWGEKKGGTKMPLDTIFFHVGRLTHMSHSCVGCGLCEDACPRDIELQRLFYAVGEKTREIFSYQPGRDYNEPPPLTTFKEEELRELG</sequence>
<organism evidence="5">
    <name type="scientific">candidate division WOR-3 bacterium</name>
    <dbReference type="NCBI Taxonomy" id="2052148"/>
    <lineage>
        <taxon>Bacteria</taxon>
        <taxon>Bacteria division WOR-3</taxon>
    </lineage>
</organism>
<dbReference type="PROSITE" id="PS51379">
    <property type="entry name" value="4FE4S_FER_2"/>
    <property type="match status" value="1"/>
</dbReference>
<keyword evidence="1" id="KW-0479">Metal-binding</keyword>
<dbReference type="GO" id="GO:0051536">
    <property type="term" value="F:iron-sulfur cluster binding"/>
    <property type="evidence" value="ECO:0007669"/>
    <property type="project" value="UniProtKB-KW"/>
</dbReference>
<dbReference type="GO" id="GO:0046872">
    <property type="term" value="F:metal ion binding"/>
    <property type="evidence" value="ECO:0007669"/>
    <property type="project" value="UniProtKB-KW"/>
</dbReference>
<feature type="domain" description="4Fe-4S ferredoxin-type" evidence="4">
    <location>
        <begin position="301"/>
        <end position="329"/>
    </location>
</feature>
<dbReference type="PROSITE" id="PS00198">
    <property type="entry name" value="4FE4S_FER_1"/>
    <property type="match status" value="2"/>
</dbReference>